<dbReference type="InterPro" id="IPR007274">
    <property type="entry name" value="Cop_transporter"/>
</dbReference>
<evidence type="ECO:0000256" key="3">
    <source>
        <dbReference type="ARBA" id="ARBA00023136"/>
    </source>
</evidence>
<keyword evidence="1 4" id="KW-0812">Transmembrane</keyword>
<dbReference type="Pfam" id="PF04145">
    <property type="entry name" value="Ctr"/>
    <property type="match status" value="1"/>
</dbReference>
<evidence type="ECO:0000256" key="2">
    <source>
        <dbReference type="ARBA" id="ARBA00022989"/>
    </source>
</evidence>
<feature type="transmembrane region" description="Helical" evidence="4">
    <location>
        <begin position="93"/>
        <end position="110"/>
    </location>
</feature>
<keyword evidence="4" id="KW-0813">Transport</keyword>
<protein>
    <recommendedName>
        <fullName evidence="4">Copper transport protein</fullName>
    </recommendedName>
</protein>
<dbReference type="AlphaFoldDB" id="A0A899G140"/>
<proteinExistence type="inferred from homology"/>
<dbReference type="GO" id="GO:0016020">
    <property type="term" value="C:membrane"/>
    <property type="evidence" value="ECO:0007669"/>
    <property type="project" value="UniProtKB-SubCell"/>
</dbReference>
<dbReference type="OrthoDB" id="73901at2759"/>
<evidence type="ECO:0000256" key="1">
    <source>
        <dbReference type="ARBA" id="ARBA00022692"/>
    </source>
</evidence>
<name>A0A899G140_9ASCO</name>
<dbReference type="Proteomes" id="UP000663699">
    <property type="component" value="Chromosome 13"/>
</dbReference>
<dbReference type="EMBL" id="CP054544">
    <property type="protein sequence ID" value="QSL66586.1"/>
    <property type="molecule type" value="Genomic_DNA"/>
</dbReference>
<keyword evidence="4" id="KW-0406">Ion transport</keyword>
<organism evidence="5 6">
    <name type="scientific">Pneumocystis wakefieldiae</name>
    <dbReference type="NCBI Taxonomy" id="38082"/>
    <lineage>
        <taxon>Eukaryota</taxon>
        <taxon>Fungi</taxon>
        <taxon>Dikarya</taxon>
        <taxon>Ascomycota</taxon>
        <taxon>Taphrinomycotina</taxon>
        <taxon>Pneumocystomycetes</taxon>
        <taxon>Pneumocystaceae</taxon>
        <taxon>Pneumocystis</taxon>
    </lineage>
</organism>
<keyword evidence="6" id="KW-1185">Reference proteome</keyword>
<comment type="subcellular location">
    <subcellularLocation>
        <location evidence="4">Membrane</location>
        <topology evidence="4">Multi-pass membrane protein</topology>
    </subcellularLocation>
</comment>
<keyword evidence="4" id="KW-0187">Copper transport</keyword>
<gene>
    <name evidence="5" type="ORF">MERGE_000968</name>
</gene>
<evidence type="ECO:0000313" key="6">
    <source>
        <dbReference type="Proteomes" id="UP000663699"/>
    </source>
</evidence>
<sequence>MEIKRHNGFLKIIAISTYKLQWKCKQKILFMNRSKFKEIDAYYRPEVIRNEDNKYMLSVPFFRLSVDFYWGFLQFITYFFSYLLMILAMTMNVGYFFAALIGIFIGEVIFSRYNYTFIKPCEIP</sequence>
<keyword evidence="3 4" id="KW-0472">Membrane</keyword>
<keyword evidence="2 4" id="KW-1133">Transmembrane helix</keyword>
<keyword evidence="4" id="KW-0186">Copper</keyword>
<accession>A0A899G140</accession>
<feature type="transmembrane region" description="Helical" evidence="4">
    <location>
        <begin position="68"/>
        <end position="87"/>
    </location>
</feature>
<evidence type="ECO:0000256" key="4">
    <source>
        <dbReference type="RuleBase" id="RU367022"/>
    </source>
</evidence>
<dbReference type="GO" id="GO:0005375">
    <property type="term" value="F:copper ion transmembrane transporter activity"/>
    <property type="evidence" value="ECO:0007669"/>
    <property type="project" value="UniProtKB-UniRule"/>
</dbReference>
<evidence type="ECO:0000313" key="5">
    <source>
        <dbReference type="EMBL" id="QSL66586.1"/>
    </source>
</evidence>
<reference evidence="5" key="1">
    <citation type="submission" date="2020-06" db="EMBL/GenBank/DDBJ databases">
        <title>Genomes of multiple members of Pneumocystis genus reveal paths to human pathogen Pneumocystis jirovecii.</title>
        <authorList>
            <person name="Cisse O.H."/>
            <person name="Ma L."/>
            <person name="Dekker J."/>
            <person name="Khil P."/>
            <person name="Jo J."/>
            <person name="Brenchley J."/>
            <person name="Blair R."/>
            <person name="Pahar B."/>
            <person name="Chabe M."/>
            <person name="Van Rompay K.A."/>
            <person name="Keesler R."/>
            <person name="Sukura A."/>
            <person name="Hirsch V."/>
            <person name="Kutty G."/>
            <person name="Liu Y."/>
            <person name="Peng L."/>
            <person name="Chen J."/>
            <person name="Song J."/>
            <person name="Weissenbacher-Lang C."/>
            <person name="Xu J."/>
            <person name="Upham N.S."/>
            <person name="Stajich J.E."/>
            <person name="Cuomo C.A."/>
            <person name="Cushion M.T."/>
            <person name="Kovacs J.A."/>
        </authorList>
    </citation>
    <scope>NUCLEOTIDE SEQUENCE</scope>
    <source>
        <strain evidence="5">2A</strain>
    </source>
</reference>
<comment type="similarity">
    <text evidence="4">Belongs to the copper transporter (Ctr) (TC 1.A.56) family. SLC31A subfamily.</text>
</comment>